<dbReference type="GO" id="GO:0000166">
    <property type="term" value="F:nucleotide binding"/>
    <property type="evidence" value="ECO:0007669"/>
    <property type="project" value="UniProtKB-KW"/>
</dbReference>
<dbReference type="Pfam" id="PF04820">
    <property type="entry name" value="Trp_halogenase"/>
    <property type="match status" value="1"/>
</dbReference>
<dbReference type="AlphaFoldDB" id="A0A2A4B6G5"/>
<dbReference type="Proteomes" id="UP000218366">
    <property type="component" value="Unassembled WGS sequence"/>
</dbReference>
<dbReference type="InterPro" id="IPR033856">
    <property type="entry name" value="Trp_halogen"/>
</dbReference>
<sequence>MATEERAATSSENAVRKVVIAGGGTAGWMTAAALAADLADAGLEIELVESPEIGTIGVGEATVPFIHTFNRMLGLDQADFMRRCNATFKLGIEFVGWRDVGESYFHSFAQFGPNFKDVSFYHMYLRYAALMAAKGADVPIEASNVGAVAARHSRFRHPHTVEKSGLPPHHYAFHFDAALYADYLRTYATARGVRHISGRIVEVAQVPETGFIKSLRLEDGRVLAGDLFVDCTGLAGLLIEKTLGSGYEEWKHWLPCDRAVAVPCAKAASPIPYTQASAEASGWRWRIPLQHRTGNGMVYSGAFADSDDAVEARLMEAIDGEPLAAPRRIRFTPGRRREVWVKNCVSVGLASGFLEPLESTNIHLVQSIAFKLLSYFPDRHFDQREIDAFNAEMQLEIEHIRDFIILHYKVTEREDTPFWAYCKHMSVPDSLQARIDMFRPHGRLFVKPGEFFTYNSWLSVMHGQGLRADRLVRQIDRLTDEEVIAYFEAFNGRVASVVASMPAHDAYLQAFVSARDTVTALRGAAGR</sequence>
<feature type="binding site" evidence="2">
    <location>
        <position position="362"/>
    </location>
    <ligand>
        <name>FAD</name>
        <dbReference type="ChEBI" id="CHEBI:57692"/>
    </ligand>
</feature>
<evidence type="ECO:0000256" key="1">
    <source>
        <dbReference type="PIRSR" id="PIRSR011396-1"/>
    </source>
</evidence>
<organism evidence="3 4">
    <name type="scientific">Sphingomonas spermidinifaciens</name>
    <dbReference type="NCBI Taxonomy" id="1141889"/>
    <lineage>
        <taxon>Bacteria</taxon>
        <taxon>Pseudomonadati</taxon>
        <taxon>Pseudomonadota</taxon>
        <taxon>Alphaproteobacteria</taxon>
        <taxon>Sphingomonadales</taxon>
        <taxon>Sphingomonadaceae</taxon>
        <taxon>Sphingomonas</taxon>
    </lineage>
</organism>
<evidence type="ECO:0000256" key="2">
    <source>
        <dbReference type="PIRSR" id="PIRSR011396-2"/>
    </source>
</evidence>
<dbReference type="InterPro" id="IPR050816">
    <property type="entry name" value="Flavin-dep_Halogenase_NPB"/>
</dbReference>
<protein>
    <submittedName>
        <fullName evidence="3">Tryptophan halogenase</fullName>
    </submittedName>
</protein>
<dbReference type="Gene3D" id="3.50.50.60">
    <property type="entry name" value="FAD/NAD(P)-binding domain"/>
    <property type="match status" value="1"/>
</dbReference>
<gene>
    <name evidence="3" type="ORF">COC42_04685</name>
</gene>
<dbReference type="OrthoDB" id="462203at2"/>
<dbReference type="GO" id="GO:0004497">
    <property type="term" value="F:monooxygenase activity"/>
    <property type="evidence" value="ECO:0007669"/>
    <property type="project" value="InterPro"/>
</dbReference>
<feature type="binding site" evidence="2">
    <location>
        <begin position="23"/>
        <end position="26"/>
    </location>
    <ligand>
        <name>FAD</name>
        <dbReference type="ChEBI" id="CHEBI:57692"/>
    </ligand>
</feature>
<dbReference type="SUPFAM" id="SSF51905">
    <property type="entry name" value="FAD/NAD(P)-binding domain"/>
    <property type="match status" value="1"/>
</dbReference>
<evidence type="ECO:0000313" key="4">
    <source>
        <dbReference type="Proteomes" id="UP000218366"/>
    </source>
</evidence>
<feature type="binding site" evidence="2">
    <location>
        <position position="358"/>
    </location>
    <ligand>
        <name>L-tryptophan</name>
        <dbReference type="ChEBI" id="CHEBI:57912"/>
    </ligand>
</feature>
<dbReference type="PIRSF" id="PIRSF011396">
    <property type="entry name" value="Trp_halogenase"/>
    <property type="match status" value="1"/>
</dbReference>
<dbReference type="PANTHER" id="PTHR43747">
    <property type="entry name" value="FAD-BINDING PROTEIN"/>
    <property type="match status" value="1"/>
</dbReference>
<proteinExistence type="predicted"/>
<comment type="caution">
    <text evidence="3">The sequence shown here is derived from an EMBL/GenBank/DDBJ whole genome shotgun (WGS) entry which is preliminary data.</text>
</comment>
<keyword evidence="2" id="KW-0547">Nucleotide-binding</keyword>
<dbReference type="EMBL" id="NWMW01000001">
    <property type="protein sequence ID" value="PCD03657.1"/>
    <property type="molecule type" value="Genomic_DNA"/>
</dbReference>
<feature type="binding site" evidence="2">
    <location>
        <position position="349"/>
    </location>
    <ligand>
        <name>FAD</name>
        <dbReference type="ChEBI" id="CHEBI:57692"/>
    </ligand>
</feature>
<feature type="active site" evidence="1">
    <location>
        <position position="89"/>
    </location>
</feature>
<keyword evidence="4" id="KW-1185">Reference proteome</keyword>
<keyword evidence="2" id="KW-0274">FAD</keyword>
<dbReference type="RefSeq" id="WP_096342061.1">
    <property type="nucleotide sequence ID" value="NZ_NWMW01000001.1"/>
</dbReference>
<accession>A0A2A4B6G5</accession>
<name>A0A2A4B6G5_9SPHN</name>
<feature type="binding site" evidence="2">
    <location>
        <position position="89"/>
    </location>
    <ligand>
        <name>7-chloro-L-tryptophan</name>
        <dbReference type="ChEBI" id="CHEBI:58713"/>
    </ligand>
</feature>
<keyword evidence="2" id="KW-0285">Flavoprotein</keyword>
<dbReference type="PANTHER" id="PTHR43747:SF4">
    <property type="entry name" value="FLAVIN-DEPENDENT TRYPTOPHAN HALOGENASE"/>
    <property type="match status" value="1"/>
</dbReference>
<evidence type="ECO:0000313" key="3">
    <source>
        <dbReference type="EMBL" id="PCD03657.1"/>
    </source>
</evidence>
<reference evidence="3" key="1">
    <citation type="submission" date="2017-09" db="EMBL/GenBank/DDBJ databases">
        <title>Sphingomonas spermidinifaciens 9NM-10, whole genome shotgun sequence.</title>
        <authorList>
            <person name="Feng G."/>
            <person name="Zhu H."/>
        </authorList>
    </citation>
    <scope>NUCLEOTIDE SEQUENCE [LARGE SCALE GENOMIC DNA]</scope>
    <source>
        <strain evidence="3">9NM-10</strain>
    </source>
</reference>
<dbReference type="InterPro" id="IPR036188">
    <property type="entry name" value="FAD/NAD-bd_sf"/>
</dbReference>
<dbReference type="InterPro" id="IPR006905">
    <property type="entry name" value="Flavin_halogenase"/>
</dbReference>